<dbReference type="InterPro" id="IPR018034">
    <property type="entry name" value="Kri1"/>
</dbReference>
<dbReference type="EMBL" id="VXIS01000096">
    <property type="protein sequence ID" value="KAA8905759.1"/>
    <property type="molecule type" value="Genomic_DNA"/>
</dbReference>
<proteinExistence type="inferred from homology"/>
<dbReference type="InterPro" id="IPR024626">
    <property type="entry name" value="Kri1-like_C"/>
</dbReference>
<evidence type="ECO:0000256" key="1">
    <source>
        <dbReference type="ARBA" id="ARBA00007473"/>
    </source>
</evidence>
<feature type="compositionally biased region" description="Acidic residues" evidence="2">
    <location>
        <begin position="119"/>
        <end position="134"/>
    </location>
</feature>
<feature type="compositionally biased region" description="Basic and acidic residues" evidence="2">
    <location>
        <begin position="95"/>
        <end position="107"/>
    </location>
</feature>
<dbReference type="GO" id="GO:0000447">
    <property type="term" value="P:endonucleolytic cleavage in ITS1 to separate SSU-rRNA from 5.8S rRNA and LSU-rRNA from tricistronic rRNA transcript (SSU-rRNA, 5.8S rRNA, LSU-rRNA)"/>
    <property type="evidence" value="ECO:0007669"/>
    <property type="project" value="TreeGrafter"/>
</dbReference>
<feature type="compositionally biased region" description="Basic and acidic residues" evidence="2">
    <location>
        <begin position="347"/>
        <end position="376"/>
    </location>
</feature>
<dbReference type="Pfam" id="PF12936">
    <property type="entry name" value="Kri1_C"/>
    <property type="match status" value="1"/>
</dbReference>
<sequence>MPRPKKNKQPSTVPETPSAQLLAEKPKTPSAQLLAEKPKTPSAQLLAEKPKTPATTKTKLLDDSDSETEFHSTQQSPIAGFKINVEYARRFEHNKKREELQQLEEKFGSGSLKRRRDDDSEDESSSSSEDEDDIGVLATEDLDKEIFATLAAIKNKDPRVYDGKTSFYTPIEASAPATATDSKKEKPMFLRDYHRENLLGGNADEEEVDDQPQTYVQQQANLKDTVVKEMHAVAAADGEDDGDEDEGFLVRKPSENKEKKGKEAGDIPDPALADKDPEEFLNKFLASRAWTKTTGSAYVPIESDDSEDDAIADEFEFNYNMRFEDPDAAARAKLVSYGRDAVNANSVRREEKSRRKKAREEKLRKKEDEKAQRELERGRLKKLKTEELMRKFQMVKEAADLSEADGEAEAEMLHKLLEGDFSDGEWDSWMRERFGDKYYDTKGRPKKPTFDDDIDINDIVPDFEDDAVNEDEEYDDEEGGIKLNAEDEEMEDAEDAAEEKPAKKKSKKELLKEKQAKKAKERSTRRKVERFVEENFDFDSELPGSKTSGFRYRETTPETYGLDMLDILAADDADLNAYAGLKKLAPFRDPAKKQKDKKRYAKKKLLKQWRKEVFGDAKGVQMPPDWKPQGLKSEERVTGKVDITENGDGGRKRKRRRKNNDKA</sequence>
<feature type="compositionally biased region" description="Basic and acidic residues" evidence="2">
    <location>
        <begin position="248"/>
        <end position="265"/>
    </location>
</feature>
<evidence type="ECO:0000256" key="2">
    <source>
        <dbReference type="SAM" id="MobiDB-lite"/>
    </source>
</evidence>
<dbReference type="AlphaFoldDB" id="A0A5J5EWS6"/>
<comment type="caution">
    <text evidence="4">The sequence shown here is derived from an EMBL/GenBank/DDBJ whole genome shotgun (WGS) entry which is preliminary data.</text>
</comment>
<reference evidence="4 5" key="1">
    <citation type="submission" date="2019-09" db="EMBL/GenBank/DDBJ databases">
        <title>Draft genome of the ectomycorrhizal ascomycete Sphaerosporella brunnea.</title>
        <authorList>
            <consortium name="DOE Joint Genome Institute"/>
            <person name="Benucci G.M."/>
            <person name="Marozzi G."/>
            <person name="Antonielli L."/>
            <person name="Sanchez S."/>
            <person name="Marco P."/>
            <person name="Wang X."/>
            <person name="Falini L.B."/>
            <person name="Barry K."/>
            <person name="Haridas S."/>
            <person name="Lipzen A."/>
            <person name="Labutti K."/>
            <person name="Grigoriev I.V."/>
            <person name="Murat C."/>
            <person name="Martin F."/>
            <person name="Albertini E."/>
            <person name="Donnini D."/>
            <person name="Bonito G."/>
        </authorList>
    </citation>
    <scope>NUCLEOTIDE SEQUENCE [LARGE SCALE GENOMIC DNA]</scope>
    <source>
        <strain evidence="4 5">Sb_GMNB300</strain>
    </source>
</reference>
<protein>
    <submittedName>
        <fullName evidence="4">KRI1-like family C-terminal-domain-containing protein</fullName>
    </submittedName>
</protein>
<organism evidence="4 5">
    <name type="scientific">Sphaerosporella brunnea</name>
    <dbReference type="NCBI Taxonomy" id="1250544"/>
    <lineage>
        <taxon>Eukaryota</taxon>
        <taxon>Fungi</taxon>
        <taxon>Dikarya</taxon>
        <taxon>Ascomycota</taxon>
        <taxon>Pezizomycotina</taxon>
        <taxon>Pezizomycetes</taxon>
        <taxon>Pezizales</taxon>
        <taxon>Pyronemataceae</taxon>
        <taxon>Sphaerosporella</taxon>
    </lineage>
</organism>
<feature type="region of interest" description="Disordered" evidence="2">
    <location>
        <begin position="1"/>
        <end position="78"/>
    </location>
</feature>
<feature type="compositionally biased region" description="Acidic residues" evidence="2">
    <location>
        <begin position="486"/>
        <end position="497"/>
    </location>
</feature>
<dbReference type="InParanoid" id="A0A5J5EWS6"/>
<gene>
    <name evidence="4" type="ORF">FN846DRAFT_734486</name>
</gene>
<dbReference type="OrthoDB" id="10252032at2759"/>
<accession>A0A5J5EWS6</accession>
<feature type="region of interest" description="Disordered" evidence="2">
    <location>
        <begin position="235"/>
        <end position="275"/>
    </location>
</feature>
<feature type="compositionally biased region" description="Acidic residues" evidence="2">
    <location>
        <begin position="237"/>
        <end position="247"/>
    </location>
</feature>
<feature type="compositionally biased region" description="Basic and acidic residues" evidence="2">
    <location>
        <begin position="632"/>
        <end position="643"/>
    </location>
</feature>
<feature type="compositionally biased region" description="Basic and acidic residues" evidence="2">
    <location>
        <begin position="508"/>
        <end position="522"/>
    </location>
</feature>
<name>A0A5J5EWS6_9PEZI</name>
<evidence type="ECO:0000259" key="3">
    <source>
        <dbReference type="Pfam" id="PF12936"/>
    </source>
</evidence>
<dbReference type="Proteomes" id="UP000326924">
    <property type="component" value="Unassembled WGS sequence"/>
</dbReference>
<comment type="similarity">
    <text evidence="1">Belongs to the KRI1 family.</text>
</comment>
<feature type="compositionally biased region" description="Basic residues" evidence="2">
    <location>
        <begin position="651"/>
        <end position="663"/>
    </location>
</feature>
<feature type="region of interest" description="Disordered" evidence="2">
    <location>
        <begin position="617"/>
        <end position="663"/>
    </location>
</feature>
<feature type="compositionally biased region" description="Polar residues" evidence="2">
    <location>
        <begin position="9"/>
        <end position="19"/>
    </location>
</feature>
<dbReference type="PANTHER" id="PTHR14490:SF5">
    <property type="entry name" value="PROTEIN KRI1 HOMOLOG"/>
    <property type="match status" value="1"/>
</dbReference>
<dbReference type="PANTHER" id="PTHR14490">
    <property type="entry name" value="ZINC FINGER, ZZ TYPE"/>
    <property type="match status" value="1"/>
</dbReference>
<dbReference type="Pfam" id="PF05178">
    <property type="entry name" value="Kri1"/>
    <property type="match status" value="1"/>
</dbReference>
<feature type="compositionally biased region" description="Acidic residues" evidence="2">
    <location>
        <begin position="451"/>
        <end position="478"/>
    </location>
</feature>
<evidence type="ECO:0000313" key="5">
    <source>
        <dbReference type="Proteomes" id="UP000326924"/>
    </source>
</evidence>
<dbReference type="GO" id="GO:0005730">
    <property type="term" value="C:nucleolus"/>
    <property type="evidence" value="ECO:0007669"/>
    <property type="project" value="TreeGrafter"/>
</dbReference>
<feature type="region of interest" description="Disordered" evidence="2">
    <location>
        <begin position="344"/>
        <end position="376"/>
    </location>
</feature>
<dbReference type="FunCoup" id="A0A5J5EWS6">
    <property type="interactions" value="612"/>
</dbReference>
<keyword evidence="5" id="KW-1185">Reference proteome</keyword>
<dbReference type="GO" id="GO:0030686">
    <property type="term" value="C:90S preribosome"/>
    <property type="evidence" value="ECO:0007669"/>
    <property type="project" value="TreeGrafter"/>
</dbReference>
<evidence type="ECO:0000313" key="4">
    <source>
        <dbReference type="EMBL" id="KAA8905759.1"/>
    </source>
</evidence>
<feature type="region of interest" description="Disordered" evidence="2">
    <location>
        <begin position="95"/>
        <end position="137"/>
    </location>
</feature>
<feature type="domain" description="Kri1-like C-terminal" evidence="3">
    <location>
        <begin position="526"/>
        <end position="613"/>
    </location>
</feature>
<feature type="region of interest" description="Disordered" evidence="2">
    <location>
        <begin position="438"/>
        <end position="526"/>
    </location>
</feature>